<evidence type="ECO:0000313" key="2">
    <source>
        <dbReference type="Proteomes" id="UP000426246"/>
    </source>
</evidence>
<dbReference type="AlphaFoldDB" id="A0A6B8RJT5"/>
<dbReference type="KEGG" id="ppsc:EHS13_13525"/>
<accession>A0A6B8RJT5</accession>
<dbReference type="RefSeq" id="WP_155700860.1">
    <property type="nucleotide sequence ID" value="NZ_CP034235.1"/>
</dbReference>
<name>A0A6B8RJT5_9BACL</name>
<sequence length="277" mass="32450">MNDEVTQIIKDKYNEYADKVINEIQELGPDCLHSGDDSGLDDVWEEFKFQVQEGESIFYEFYEATILSICSGVLKKLSVNELKLLWLISDGYYDWNEDWSPGTNELLEMVEDELYSIIYNIAESEEVTRNCDDEYEKDDDKNVDDDEEEFEDEIEAEKEIIFEEGGFKNFCDTTAKLKLNDIMDVIFNEYGRVSRMTTGDKKKKAQYKQDVFVLFKLYTSTQFPPENLRPLYLEDSRNLLIKLSEHLIALQDIDKLLTESKVDSVPTIRMKRVPWSC</sequence>
<reference evidence="2" key="1">
    <citation type="submission" date="2018-11" db="EMBL/GenBank/DDBJ databases">
        <title>Complete genome sequence of Paenibacillus sp. ML311-T8.</title>
        <authorList>
            <person name="Nam Y.-D."/>
            <person name="Kang J."/>
            <person name="Chung W.-H."/>
            <person name="Park Y.S."/>
        </authorList>
    </citation>
    <scope>NUCLEOTIDE SEQUENCE [LARGE SCALE GENOMIC DNA]</scope>
    <source>
        <strain evidence="2">ML311-T8</strain>
    </source>
</reference>
<dbReference type="OrthoDB" id="3035606at2"/>
<dbReference type="Proteomes" id="UP000426246">
    <property type="component" value="Chromosome"/>
</dbReference>
<protein>
    <submittedName>
        <fullName evidence="1">Uncharacterized protein</fullName>
    </submittedName>
</protein>
<keyword evidence="2" id="KW-1185">Reference proteome</keyword>
<dbReference type="EMBL" id="CP034235">
    <property type="protein sequence ID" value="QGQ95823.1"/>
    <property type="molecule type" value="Genomic_DNA"/>
</dbReference>
<organism evidence="1 2">
    <name type="scientific">Paenibacillus psychroresistens</name>
    <dbReference type="NCBI Taxonomy" id="1778678"/>
    <lineage>
        <taxon>Bacteria</taxon>
        <taxon>Bacillati</taxon>
        <taxon>Bacillota</taxon>
        <taxon>Bacilli</taxon>
        <taxon>Bacillales</taxon>
        <taxon>Paenibacillaceae</taxon>
        <taxon>Paenibacillus</taxon>
    </lineage>
</organism>
<evidence type="ECO:0000313" key="1">
    <source>
        <dbReference type="EMBL" id="QGQ95823.1"/>
    </source>
</evidence>
<proteinExistence type="predicted"/>
<gene>
    <name evidence="1" type="ORF">EHS13_13525</name>
</gene>